<organism evidence="3 4">
    <name type="scientific">Hibiscus sabdariffa</name>
    <name type="common">roselle</name>
    <dbReference type="NCBI Taxonomy" id="183260"/>
    <lineage>
        <taxon>Eukaryota</taxon>
        <taxon>Viridiplantae</taxon>
        <taxon>Streptophyta</taxon>
        <taxon>Embryophyta</taxon>
        <taxon>Tracheophyta</taxon>
        <taxon>Spermatophyta</taxon>
        <taxon>Magnoliopsida</taxon>
        <taxon>eudicotyledons</taxon>
        <taxon>Gunneridae</taxon>
        <taxon>Pentapetalae</taxon>
        <taxon>rosids</taxon>
        <taxon>malvids</taxon>
        <taxon>Malvales</taxon>
        <taxon>Malvaceae</taxon>
        <taxon>Malvoideae</taxon>
        <taxon>Hibiscus</taxon>
    </lineage>
</organism>
<comment type="caution">
    <text evidence="3">The sequence shown here is derived from an EMBL/GenBank/DDBJ whole genome shotgun (WGS) entry which is preliminary data.</text>
</comment>
<gene>
    <name evidence="3" type="ORF">V6N12_071215</name>
</gene>
<name>A0ABR2FJD6_9ROSI</name>
<dbReference type="EMBL" id="JBBPBM010000006">
    <property type="protein sequence ID" value="KAK8580966.1"/>
    <property type="molecule type" value="Genomic_DNA"/>
</dbReference>
<feature type="signal peptide" evidence="2">
    <location>
        <begin position="1"/>
        <end position="23"/>
    </location>
</feature>
<proteinExistence type="predicted"/>
<accession>A0ABR2FJD6</accession>
<sequence length="127" mass="13868">MRPQHLTFLLAHTWLAFLGETKARKSPSAGKCVQVSSTMLQFTPMAKSHLILAGALLLVFLLTHGVTSSEGIRVLKAEILDEPGNHVTKMMSRHQRNILEDAYRTNDVHPTPHGHSPGAGHSTGPCQ</sequence>
<reference evidence="3 4" key="1">
    <citation type="journal article" date="2024" name="G3 (Bethesda)">
        <title>Genome assembly of Hibiscus sabdariffa L. provides insights into metabolisms of medicinal natural products.</title>
        <authorList>
            <person name="Kim T."/>
        </authorList>
    </citation>
    <scope>NUCLEOTIDE SEQUENCE [LARGE SCALE GENOMIC DNA]</scope>
    <source>
        <strain evidence="3">TK-2024</strain>
        <tissue evidence="3">Old leaves</tissue>
    </source>
</reference>
<feature type="chain" id="PRO_5046616937" evidence="2">
    <location>
        <begin position="24"/>
        <end position="127"/>
    </location>
</feature>
<keyword evidence="4" id="KW-1185">Reference proteome</keyword>
<feature type="region of interest" description="Disordered" evidence="1">
    <location>
        <begin position="105"/>
        <end position="127"/>
    </location>
</feature>
<evidence type="ECO:0000256" key="1">
    <source>
        <dbReference type="SAM" id="MobiDB-lite"/>
    </source>
</evidence>
<evidence type="ECO:0000313" key="4">
    <source>
        <dbReference type="Proteomes" id="UP001472677"/>
    </source>
</evidence>
<protein>
    <submittedName>
        <fullName evidence="3">Uncharacterized protein</fullName>
    </submittedName>
</protein>
<dbReference type="Proteomes" id="UP001472677">
    <property type="component" value="Unassembled WGS sequence"/>
</dbReference>
<evidence type="ECO:0000256" key="2">
    <source>
        <dbReference type="SAM" id="SignalP"/>
    </source>
</evidence>
<keyword evidence="2" id="KW-0732">Signal</keyword>
<evidence type="ECO:0000313" key="3">
    <source>
        <dbReference type="EMBL" id="KAK8580966.1"/>
    </source>
</evidence>